<organism evidence="1 2">
    <name type="scientific">Moraxella nonliquefaciens</name>
    <dbReference type="NCBI Taxonomy" id="478"/>
    <lineage>
        <taxon>Bacteria</taxon>
        <taxon>Pseudomonadati</taxon>
        <taxon>Pseudomonadota</taxon>
        <taxon>Gammaproteobacteria</taxon>
        <taxon>Moraxellales</taxon>
        <taxon>Moraxellaceae</taxon>
        <taxon>Moraxella</taxon>
    </lineage>
</organism>
<comment type="caution">
    <text evidence="1">The sequence shown here is derived from an EMBL/GenBank/DDBJ whole genome shotgun (WGS) entry which is preliminary data.</text>
</comment>
<accession>A0A1B8PKD0</accession>
<name>A0A1B8PKD0_MORNO</name>
<protein>
    <submittedName>
        <fullName evidence="1">Uncharacterized protein</fullName>
    </submittedName>
</protein>
<reference evidence="1 2" key="1">
    <citation type="submission" date="2016-06" db="EMBL/GenBank/DDBJ databases">
        <title>Draft genome of Moraxella nonliquefaciens CCUG 60284.</title>
        <authorList>
            <person name="Salva-Serra F."/>
            <person name="Engstrom-Jakobsson H."/>
            <person name="Thorell K."/>
            <person name="Gonzales-Siles L."/>
            <person name="Karlsson R."/>
            <person name="Boulund F."/>
            <person name="Engstrand L."/>
            <person name="Kristiansson E."/>
            <person name="Moore E."/>
        </authorList>
    </citation>
    <scope>NUCLEOTIDE SEQUENCE [LARGE SCALE GENOMIC DNA]</scope>
    <source>
        <strain evidence="1 2">CCUG 60284</strain>
    </source>
</reference>
<dbReference type="EMBL" id="LZDN01000009">
    <property type="protein sequence ID" value="OBX51052.1"/>
    <property type="molecule type" value="Genomic_DNA"/>
</dbReference>
<gene>
    <name evidence="1" type="ORF">A9Z60_08715</name>
</gene>
<sequence length="68" mass="7913">MGWRNAKKTGDEPVFLFKNHTESQKTKKSYLLHYGVCAKALLQKCRIYFLDKSKEMDIFIDASIAEIN</sequence>
<evidence type="ECO:0000313" key="2">
    <source>
        <dbReference type="Proteomes" id="UP000092671"/>
    </source>
</evidence>
<proteinExistence type="predicted"/>
<dbReference type="AlphaFoldDB" id="A0A1B8PKD0"/>
<evidence type="ECO:0000313" key="1">
    <source>
        <dbReference type="EMBL" id="OBX51052.1"/>
    </source>
</evidence>
<dbReference type="Proteomes" id="UP000092671">
    <property type="component" value="Unassembled WGS sequence"/>
</dbReference>